<gene>
    <name evidence="1" type="ORF">ACFPB0_12360</name>
</gene>
<dbReference type="Proteomes" id="UP001596024">
    <property type="component" value="Unassembled WGS sequence"/>
</dbReference>
<protein>
    <submittedName>
        <fullName evidence="1">DUF6375 family protein</fullName>
    </submittedName>
</protein>
<reference evidence="2" key="1">
    <citation type="journal article" date="2019" name="Int. J. Syst. Evol. Microbiol.">
        <title>The Global Catalogue of Microorganisms (GCM) 10K type strain sequencing project: providing services to taxonomists for standard genome sequencing and annotation.</title>
        <authorList>
            <consortium name="The Broad Institute Genomics Platform"/>
            <consortium name="The Broad Institute Genome Sequencing Center for Infectious Disease"/>
            <person name="Wu L."/>
            <person name="Ma J."/>
        </authorList>
    </citation>
    <scope>NUCLEOTIDE SEQUENCE [LARGE SCALE GENOMIC DNA]</scope>
    <source>
        <strain evidence="2">CCUG 62981</strain>
    </source>
</reference>
<comment type="caution">
    <text evidence="1">The sequence shown here is derived from an EMBL/GenBank/DDBJ whole genome shotgun (WGS) entry which is preliminary data.</text>
</comment>
<evidence type="ECO:0000313" key="2">
    <source>
        <dbReference type="Proteomes" id="UP001596024"/>
    </source>
</evidence>
<dbReference type="InterPro" id="IPR045955">
    <property type="entry name" value="DUF6375"/>
</dbReference>
<accession>A0ABV9NCK9</accession>
<organism evidence="1 2">
    <name type="scientific">Glycocaulis abyssi</name>
    <dbReference type="NCBI Taxonomy" id="1433403"/>
    <lineage>
        <taxon>Bacteria</taxon>
        <taxon>Pseudomonadati</taxon>
        <taxon>Pseudomonadota</taxon>
        <taxon>Alphaproteobacteria</taxon>
        <taxon>Maricaulales</taxon>
        <taxon>Maricaulaceae</taxon>
        <taxon>Glycocaulis</taxon>
    </lineage>
</organism>
<proteinExistence type="predicted"/>
<name>A0ABV9NCK9_9PROT</name>
<keyword evidence="2" id="KW-1185">Reference proteome</keyword>
<evidence type="ECO:0000313" key="1">
    <source>
        <dbReference type="EMBL" id="MFC4726087.1"/>
    </source>
</evidence>
<dbReference type="Pfam" id="PF19902">
    <property type="entry name" value="DUF6375"/>
    <property type="match status" value="1"/>
</dbReference>
<sequence length="135" mass="14908">MKLWNGYGSEHSANLVLIGEFEGVDKAEKALQLLNEVAEVAQADEADGLLEAGKVSTRFSDRVLDLLTRANLSLDYGDTEELLYEFGARREGEKVIITTEELSLNAFMKVLLHGGAKIEVYSRHDHPGPYGRPTS</sequence>
<dbReference type="RefSeq" id="WP_371395239.1">
    <property type="nucleotide sequence ID" value="NZ_CP163422.1"/>
</dbReference>
<dbReference type="EMBL" id="JBHSGQ010000007">
    <property type="protein sequence ID" value="MFC4726087.1"/>
    <property type="molecule type" value="Genomic_DNA"/>
</dbReference>